<evidence type="ECO:0000256" key="1">
    <source>
        <dbReference type="ARBA" id="ARBA00022723"/>
    </source>
</evidence>
<dbReference type="Proteomes" id="UP000549971">
    <property type="component" value="Unassembled WGS sequence"/>
</dbReference>
<proteinExistence type="predicted"/>
<dbReference type="GO" id="GO:0051213">
    <property type="term" value="F:dioxygenase activity"/>
    <property type="evidence" value="ECO:0007669"/>
    <property type="project" value="UniProtKB-KW"/>
</dbReference>
<gene>
    <name evidence="3" type="ORF">HDA39_001892</name>
</gene>
<name>A0A7W9MTR1_9ACTN</name>
<dbReference type="PANTHER" id="PTHR43048">
    <property type="entry name" value="METHYLMALONYL-COA EPIMERASE"/>
    <property type="match status" value="1"/>
</dbReference>
<dbReference type="GO" id="GO:0046872">
    <property type="term" value="F:metal ion binding"/>
    <property type="evidence" value="ECO:0007669"/>
    <property type="project" value="UniProtKB-KW"/>
</dbReference>
<sequence>MTLQGMDNVGIVVDDLDAAVAFFAELGLELEGKAEVSGPFADQSVGLDGVRCAIAMMRAPDGSGRLELAQYLNPAALPATPENPPHNIVGMHRVMFRVEGIEDVVERLRAHGGELVGEIAVYEDTIRLCYLRGPAGTFVGLADYGRTSS</sequence>
<evidence type="ECO:0000313" key="4">
    <source>
        <dbReference type="Proteomes" id="UP000549971"/>
    </source>
</evidence>
<keyword evidence="3" id="KW-0223">Dioxygenase</keyword>
<reference evidence="3 4" key="1">
    <citation type="submission" date="2020-08" db="EMBL/GenBank/DDBJ databases">
        <title>Sequencing the genomes of 1000 actinobacteria strains.</title>
        <authorList>
            <person name="Klenk H.-P."/>
        </authorList>
    </citation>
    <scope>NUCLEOTIDE SEQUENCE [LARGE SCALE GENOMIC DNA]</scope>
    <source>
        <strain evidence="3 4">DSM 28967</strain>
    </source>
</reference>
<dbReference type="GO" id="GO:0016829">
    <property type="term" value="F:lyase activity"/>
    <property type="evidence" value="ECO:0007669"/>
    <property type="project" value="UniProtKB-KW"/>
</dbReference>
<dbReference type="GO" id="GO:0046491">
    <property type="term" value="P:L-methylmalonyl-CoA metabolic process"/>
    <property type="evidence" value="ECO:0007669"/>
    <property type="project" value="TreeGrafter"/>
</dbReference>
<keyword evidence="1" id="KW-0479">Metal-binding</keyword>
<dbReference type="InterPro" id="IPR037523">
    <property type="entry name" value="VOC_core"/>
</dbReference>
<dbReference type="RefSeq" id="WP_184794839.1">
    <property type="nucleotide sequence ID" value="NZ_JACHMY010000001.1"/>
</dbReference>
<accession>A0A7W9MTR1</accession>
<dbReference type="Pfam" id="PF13669">
    <property type="entry name" value="Glyoxalase_4"/>
    <property type="match status" value="1"/>
</dbReference>
<dbReference type="AlphaFoldDB" id="A0A7W9MTR1"/>
<dbReference type="InterPro" id="IPR029068">
    <property type="entry name" value="Glyas_Bleomycin-R_OHBP_Dase"/>
</dbReference>
<keyword evidence="3" id="KW-0560">Oxidoreductase</keyword>
<dbReference type="SUPFAM" id="SSF54593">
    <property type="entry name" value="Glyoxalase/Bleomycin resistance protein/Dihydroxybiphenyl dioxygenase"/>
    <property type="match status" value="1"/>
</dbReference>
<dbReference type="PANTHER" id="PTHR43048:SF5">
    <property type="entry name" value="BLR5325 PROTEIN"/>
    <property type="match status" value="1"/>
</dbReference>
<dbReference type="EMBL" id="JACHMY010000001">
    <property type="protein sequence ID" value="MBB5835158.1"/>
    <property type="molecule type" value="Genomic_DNA"/>
</dbReference>
<dbReference type="CDD" id="cd08353">
    <property type="entry name" value="VOC_like"/>
    <property type="match status" value="1"/>
</dbReference>
<evidence type="ECO:0000259" key="2">
    <source>
        <dbReference type="PROSITE" id="PS51819"/>
    </source>
</evidence>
<dbReference type="InterPro" id="IPR051785">
    <property type="entry name" value="MMCE/EMCE_epimerase"/>
</dbReference>
<keyword evidence="4" id="KW-1185">Reference proteome</keyword>
<evidence type="ECO:0000313" key="3">
    <source>
        <dbReference type="EMBL" id="MBB5835158.1"/>
    </source>
</evidence>
<protein>
    <submittedName>
        <fullName evidence="3">Catechol 2,3-dioxygenase-like lactoylglutathione lyase family enzyme</fullName>
    </submittedName>
</protein>
<dbReference type="Gene3D" id="3.10.180.10">
    <property type="entry name" value="2,3-Dihydroxybiphenyl 1,2-Dioxygenase, domain 1"/>
    <property type="match status" value="1"/>
</dbReference>
<dbReference type="PROSITE" id="PS51819">
    <property type="entry name" value="VOC"/>
    <property type="match status" value="1"/>
</dbReference>
<feature type="domain" description="VOC" evidence="2">
    <location>
        <begin position="5"/>
        <end position="144"/>
    </location>
</feature>
<keyword evidence="3" id="KW-0456">Lyase</keyword>
<dbReference type="GO" id="GO:0004493">
    <property type="term" value="F:methylmalonyl-CoA epimerase activity"/>
    <property type="evidence" value="ECO:0007669"/>
    <property type="project" value="TreeGrafter"/>
</dbReference>
<comment type="caution">
    <text evidence="3">The sequence shown here is derived from an EMBL/GenBank/DDBJ whole genome shotgun (WGS) entry which is preliminary data.</text>
</comment>
<organism evidence="3 4">
    <name type="scientific">Kribbella italica</name>
    <dbReference type="NCBI Taxonomy" id="1540520"/>
    <lineage>
        <taxon>Bacteria</taxon>
        <taxon>Bacillati</taxon>
        <taxon>Actinomycetota</taxon>
        <taxon>Actinomycetes</taxon>
        <taxon>Propionibacteriales</taxon>
        <taxon>Kribbellaceae</taxon>
        <taxon>Kribbella</taxon>
    </lineage>
</organism>